<keyword evidence="3" id="KW-0143">Chaperone</keyword>
<protein>
    <submittedName>
        <fullName evidence="4">Putative Resistance to inhibitor of cholinesterase 8</fullName>
    </submittedName>
</protein>
<dbReference type="OrthoDB" id="5585685at2759"/>
<dbReference type="EMBL" id="CDMC01000020">
    <property type="protein sequence ID" value="CEL10694.1"/>
    <property type="molecule type" value="Genomic_DNA"/>
</dbReference>
<gene>
    <name evidence="4" type="ORF">ASPCAL13809</name>
</gene>
<dbReference type="GO" id="GO:0005085">
    <property type="term" value="F:guanyl-nucleotide exchange factor activity"/>
    <property type="evidence" value="ECO:0007669"/>
    <property type="project" value="UniProtKB-KW"/>
</dbReference>
<dbReference type="AlphaFoldDB" id="A0A0U5GFN2"/>
<dbReference type="Proteomes" id="UP000054771">
    <property type="component" value="Unassembled WGS sequence"/>
</dbReference>
<name>A0A0U5GFN2_ASPCI</name>
<dbReference type="SUPFAM" id="SSF48371">
    <property type="entry name" value="ARM repeat"/>
    <property type="match status" value="1"/>
</dbReference>
<keyword evidence="5" id="KW-1185">Reference proteome</keyword>
<dbReference type="GO" id="GO:0005737">
    <property type="term" value="C:cytoplasm"/>
    <property type="evidence" value="ECO:0007669"/>
    <property type="project" value="TreeGrafter"/>
</dbReference>
<dbReference type="GO" id="GO:0001965">
    <property type="term" value="F:G-protein alpha-subunit binding"/>
    <property type="evidence" value="ECO:0007669"/>
    <property type="project" value="TreeGrafter"/>
</dbReference>
<dbReference type="PANTHER" id="PTHR12425">
    <property type="entry name" value="SYNEMBRYN"/>
    <property type="match status" value="1"/>
</dbReference>
<evidence type="ECO:0000313" key="4">
    <source>
        <dbReference type="EMBL" id="CEL10694.1"/>
    </source>
</evidence>
<dbReference type="Pfam" id="PF10165">
    <property type="entry name" value="Ric8"/>
    <property type="match status" value="1"/>
</dbReference>
<reference evidence="5" key="1">
    <citation type="journal article" date="2016" name="Genome Announc.">
        <title>Draft genome sequences of fungus Aspergillus calidoustus.</title>
        <authorList>
            <person name="Horn F."/>
            <person name="Linde J."/>
            <person name="Mattern D.J."/>
            <person name="Walther G."/>
            <person name="Guthke R."/>
            <person name="Scherlach K."/>
            <person name="Martin K."/>
            <person name="Brakhage A.A."/>
            <person name="Petzke L."/>
            <person name="Valiante V."/>
        </authorList>
    </citation>
    <scope>NUCLEOTIDE SEQUENCE [LARGE SCALE GENOMIC DNA]</scope>
    <source>
        <strain evidence="5">SF006504</strain>
    </source>
</reference>
<keyword evidence="2" id="KW-0344">Guanine-nucleotide releasing factor</keyword>
<dbReference type="InterPro" id="IPR019318">
    <property type="entry name" value="Gua_nucleotide_exch_fac_Ric8"/>
</dbReference>
<comment type="similarity">
    <text evidence="1">Belongs to the synembryn family.</text>
</comment>
<evidence type="ECO:0000256" key="2">
    <source>
        <dbReference type="ARBA" id="ARBA00022658"/>
    </source>
</evidence>
<sequence length="172" mass="19499">MKHSGHKLLGFLLSFEYIIYLAHLDFLLDTIRCWHLILQRFNVKTDSSENTSVYETMEFRVLQGPEKLRQVTKLLETLENDLSTKSLNSAQRTQTLLQLRQHGTNPDNAGPIYSKRGIDILSKYGVDGESTDVRRAALRCVANALLLDSNMRQLFVDTGRGGKLAEMLKVCA</sequence>
<dbReference type="InterPro" id="IPR016024">
    <property type="entry name" value="ARM-type_fold"/>
</dbReference>
<proteinExistence type="inferred from homology"/>
<evidence type="ECO:0000313" key="5">
    <source>
        <dbReference type="Proteomes" id="UP000054771"/>
    </source>
</evidence>
<organism evidence="4 5">
    <name type="scientific">Aspergillus calidoustus</name>
    <dbReference type="NCBI Taxonomy" id="454130"/>
    <lineage>
        <taxon>Eukaryota</taxon>
        <taxon>Fungi</taxon>
        <taxon>Dikarya</taxon>
        <taxon>Ascomycota</taxon>
        <taxon>Pezizomycotina</taxon>
        <taxon>Eurotiomycetes</taxon>
        <taxon>Eurotiomycetidae</taxon>
        <taxon>Eurotiales</taxon>
        <taxon>Aspergillaceae</taxon>
        <taxon>Aspergillus</taxon>
        <taxon>Aspergillus subgen. Nidulantes</taxon>
    </lineage>
</organism>
<evidence type="ECO:0000256" key="3">
    <source>
        <dbReference type="ARBA" id="ARBA00023186"/>
    </source>
</evidence>
<accession>A0A0U5GFN2</accession>
<dbReference type="PANTHER" id="PTHR12425:SF5">
    <property type="entry name" value="SYNEMBRYN"/>
    <property type="match status" value="1"/>
</dbReference>
<evidence type="ECO:0000256" key="1">
    <source>
        <dbReference type="ARBA" id="ARBA00009049"/>
    </source>
</evidence>
<dbReference type="GO" id="GO:0007186">
    <property type="term" value="P:G protein-coupled receptor signaling pathway"/>
    <property type="evidence" value="ECO:0007669"/>
    <property type="project" value="TreeGrafter"/>
</dbReference>